<evidence type="ECO:0000313" key="3">
    <source>
        <dbReference type="Proteomes" id="UP000254461"/>
    </source>
</evidence>
<dbReference type="RefSeq" id="WP_037578747.1">
    <property type="nucleotide sequence ID" value="NZ_UHFF01000002.1"/>
</dbReference>
<keyword evidence="2" id="KW-0808">Transferase</keyword>
<dbReference type="Gene3D" id="3.40.630.30">
    <property type="match status" value="1"/>
</dbReference>
<reference evidence="2 3" key="1">
    <citation type="submission" date="2018-06" db="EMBL/GenBank/DDBJ databases">
        <authorList>
            <consortium name="Pathogen Informatics"/>
            <person name="Doyle S."/>
        </authorList>
    </citation>
    <scope>NUCLEOTIDE SEQUENCE [LARGE SCALE GENOMIC DNA]</scope>
    <source>
        <strain evidence="2 3">NCTC12092</strain>
    </source>
</reference>
<dbReference type="AlphaFoldDB" id="A0A380JQW2"/>
<dbReference type="GO" id="GO:0016747">
    <property type="term" value="F:acyltransferase activity, transferring groups other than amino-acyl groups"/>
    <property type="evidence" value="ECO:0007669"/>
    <property type="project" value="InterPro"/>
</dbReference>
<evidence type="ECO:0000313" key="2">
    <source>
        <dbReference type="EMBL" id="SUN45926.1"/>
    </source>
</evidence>
<dbReference type="Pfam" id="PF13673">
    <property type="entry name" value="Acetyltransf_10"/>
    <property type="match status" value="1"/>
</dbReference>
<name>A0A380JQW2_9STRE</name>
<dbReference type="EMBL" id="UHFF01000002">
    <property type="protein sequence ID" value="SUN45926.1"/>
    <property type="molecule type" value="Genomic_DNA"/>
</dbReference>
<dbReference type="InterPro" id="IPR000182">
    <property type="entry name" value="GNAT_dom"/>
</dbReference>
<proteinExistence type="predicted"/>
<organism evidence="2 3">
    <name type="scientific">Streptococcus equi subsp. equi</name>
    <dbReference type="NCBI Taxonomy" id="148942"/>
    <lineage>
        <taxon>Bacteria</taxon>
        <taxon>Bacillati</taxon>
        <taxon>Bacillota</taxon>
        <taxon>Bacilli</taxon>
        <taxon>Lactobacillales</taxon>
        <taxon>Streptococcaceae</taxon>
        <taxon>Streptococcus</taxon>
    </lineage>
</organism>
<dbReference type="Proteomes" id="UP000254461">
    <property type="component" value="Unassembled WGS sequence"/>
</dbReference>
<feature type="domain" description="N-acetyltransferase" evidence="1">
    <location>
        <begin position="5"/>
        <end position="142"/>
    </location>
</feature>
<dbReference type="PROSITE" id="PS51186">
    <property type="entry name" value="GNAT"/>
    <property type="match status" value="1"/>
</dbReference>
<dbReference type="InterPro" id="IPR016181">
    <property type="entry name" value="Acyl_CoA_acyltransferase"/>
</dbReference>
<sequence length="142" mass="16465">MWVVKAFDQLTRDELFAIYKERVAVFVVEQQCPYPDIDDLDQKAIHLFKQVDSELRAYCRLIPTDNSIKLGRVLVAQKARRAGLGRDLVHQALAYCQQHFPKVPIYAQAQAYLEPFYSSFGFKAVSEIYLEDNIPHIDMIKN</sequence>
<protein>
    <submittedName>
        <fullName evidence="2">Acetyltransferase (GNAT) family protein</fullName>
    </submittedName>
</protein>
<dbReference type="SUPFAM" id="SSF55729">
    <property type="entry name" value="Acyl-CoA N-acyltransferases (Nat)"/>
    <property type="match status" value="1"/>
</dbReference>
<accession>A0A380JQW2</accession>
<dbReference type="CDD" id="cd04301">
    <property type="entry name" value="NAT_SF"/>
    <property type="match status" value="1"/>
</dbReference>
<evidence type="ECO:0000259" key="1">
    <source>
        <dbReference type="PROSITE" id="PS51186"/>
    </source>
</evidence>
<gene>
    <name evidence="2" type="ORF">NCTC12092_00750</name>
</gene>